<dbReference type="RefSeq" id="WP_058888633.1">
    <property type="nucleotide sequence ID" value="NZ_LQBM01000003.1"/>
</dbReference>
<gene>
    <name evidence="1" type="ORF">AVL63_02705</name>
</gene>
<proteinExistence type="predicted"/>
<name>A0A0W8IGH0_9MICC</name>
<dbReference type="AlphaFoldDB" id="A0A0W8IGH0"/>
<dbReference type="STRING" id="317018.AVL63_02705"/>
<evidence type="ECO:0000313" key="1">
    <source>
        <dbReference type="EMBL" id="KUG58950.1"/>
    </source>
</evidence>
<organism evidence="1 2">
    <name type="scientific">Nesterenkonia jeotgali</name>
    <dbReference type="NCBI Taxonomy" id="317018"/>
    <lineage>
        <taxon>Bacteria</taxon>
        <taxon>Bacillati</taxon>
        <taxon>Actinomycetota</taxon>
        <taxon>Actinomycetes</taxon>
        <taxon>Micrococcales</taxon>
        <taxon>Micrococcaceae</taxon>
        <taxon>Nesterenkonia</taxon>
    </lineage>
</organism>
<dbReference type="Proteomes" id="UP000054023">
    <property type="component" value="Unassembled WGS sequence"/>
</dbReference>
<comment type="caution">
    <text evidence="1">The sequence shown here is derived from an EMBL/GenBank/DDBJ whole genome shotgun (WGS) entry which is preliminary data.</text>
</comment>
<dbReference type="EMBL" id="LQBM01000003">
    <property type="protein sequence ID" value="KUG58950.1"/>
    <property type="molecule type" value="Genomic_DNA"/>
</dbReference>
<keyword evidence="2" id="KW-1185">Reference proteome</keyword>
<accession>A0A0W8IGH0</accession>
<protein>
    <submittedName>
        <fullName evidence="1">Uncharacterized protein</fullName>
    </submittedName>
</protein>
<sequence length="60" mass="6547">MGQLSTAEAYSIWVKATELANASVAQLQAGHDLDQQNKAMQLQEQAKKGLRAVIGQHVDR</sequence>
<evidence type="ECO:0000313" key="2">
    <source>
        <dbReference type="Proteomes" id="UP000054023"/>
    </source>
</evidence>
<reference evidence="2" key="1">
    <citation type="submission" date="2015-12" db="EMBL/GenBank/DDBJ databases">
        <authorList>
            <person name="Nair G.R."/>
            <person name="Kaur G."/>
            <person name="Mayilraj S."/>
        </authorList>
    </citation>
    <scope>NUCLEOTIDE SEQUENCE [LARGE SCALE GENOMIC DNA]</scope>
    <source>
        <strain evidence="2">CD08_7</strain>
    </source>
</reference>